<evidence type="ECO:0000256" key="3">
    <source>
        <dbReference type="ARBA" id="ARBA00023125"/>
    </source>
</evidence>
<dbReference type="Gene3D" id="3.40.50.1360">
    <property type="match status" value="1"/>
</dbReference>
<dbReference type="AlphaFoldDB" id="A0A7W6E9Q9"/>
<dbReference type="EMBL" id="JACIEK010000001">
    <property type="protein sequence ID" value="MBB3997328.1"/>
    <property type="molecule type" value="Genomic_DNA"/>
</dbReference>
<dbReference type="InterPro" id="IPR001034">
    <property type="entry name" value="DeoR_HTH"/>
</dbReference>
<dbReference type="PANTHER" id="PTHR30363:SF4">
    <property type="entry name" value="GLYCEROL-3-PHOSPHATE REGULON REPRESSOR"/>
    <property type="match status" value="1"/>
</dbReference>
<dbReference type="InterPro" id="IPR018356">
    <property type="entry name" value="Tscrpt_reg_HTH_DeoR_CS"/>
</dbReference>
<dbReference type="InterPro" id="IPR014036">
    <property type="entry name" value="DeoR-like_C"/>
</dbReference>
<protein>
    <submittedName>
        <fullName evidence="6">DeoR/GlpR family transcriptional regulator of sugar metabolism</fullName>
    </submittedName>
</protein>
<dbReference type="Pfam" id="PF00455">
    <property type="entry name" value="DeoRC"/>
    <property type="match status" value="1"/>
</dbReference>
<dbReference type="SMART" id="SM01134">
    <property type="entry name" value="DeoRC"/>
    <property type="match status" value="1"/>
</dbReference>
<evidence type="ECO:0000313" key="6">
    <source>
        <dbReference type="EMBL" id="MBB3997328.1"/>
    </source>
</evidence>
<dbReference type="InterPro" id="IPR036390">
    <property type="entry name" value="WH_DNA-bd_sf"/>
</dbReference>
<dbReference type="SUPFAM" id="SSF100950">
    <property type="entry name" value="NagB/RpiA/CoA transferase-like"/>
    <property type="match status" value="1"/>
</dbReference>
<comment type="caution">
    <text evidence="6">The sequence shown here is derived from an EMBL/GenBank/DDBJ whole genome shotgun (WGS) entry which is preliminary data.</text>
</comment>
<feature type="domain" description="HTH deoR-type" evidence="5">
    <location>
        <begin position="7"/>
        <end position="62"/>
    </location>
</feature>
<dbReference type="GO" id="GO:0003677">
    <property type="term" value="F:DNA binding"/>
    <property type="evidence" value="ECO:0007669"/>
    <property type="project" value="UniProtKB-KW"/>
</dbReference>
<dbReference type="PRINTS" id="PR00037">
    <property type="entry name" value="HTHLACR"/>
</dbReference>
<dbReference type="Pfam" id="PF08220">
    <property type="entry name" value="HTH_DeoR"/>
    <property type="match status" value="1"/>
</dbReference>
<accession>A0A7W6E9Q9</accession>
<dbReference type="InterPro" id="IPR036388">
    <property type="entry name" value="WH-like_DNA-bd_sf"/>
</dbReference>
<dbReference type="Proteomes" id="UP000542776">
    <property type="component" value="Unassembled WGS sequence"/>
</dbReference>
<evidence type="ECO:0000259" key="5">
    <source>
        <dbReference type="PROSITE" id="PS51000"/>
    </source>
</evidence>
<keyword evidence="1" id="KW-0678">Repressor</keyword>
<dbReference type="Gene3D" id="1.10.10.10">
    <property type="entry name" value="Winged helix-like DNA-binding domain superfamily/Winged helix DNA-binding domain"/>
    <property type="match status" value="1"/>
</dbReference>
<dbReference type="PROSITE" id="PS00894">
    <property type="entry name" value="HTH_DEOR_1"/>
    <property type="match status" value="1"/>
</dbReference>
<evidence type="ECO:0000313" key="7">
    <source>
        <dbReference type="Proteomes" id="UP000542776"/>
    </source>
</evidence>
<organism evidence="6 7">
    <name type="scientific">Aureimonas pseudogalii</name>
    <dbReference type="NCBI Taxonomy" id="1744844"/>
    <lineage>
        <taxon>Bacteria</taxon>
        <taxon>Pseudomonadati</taxon>
        <taxon>Pseudomonadota</taxon>
        <taxon>Alphaproteobacteria</taxon>
        <taxon>Hyphomicrobiales</taxon>
        <taxon>Aurantimonadaceae</taxon>
        <taxon>Aureimonas</taxon>
    </lineage>
</organism>
<dbReference type="InterPro" id="IPR050313">
    <property type="entry name" value="Carb_Metab_HTH_regulators"/>
</dbReference>
<sequence>MAGTLLTRQRQSLLAERLARDGRVVANEIARELGISDDTVRRDLREMAAAGLCERVYGGALPLAPQTGTLAERRDQMAGAKERLAAAAVPLIGEGATIFVDAGSTNAAVAAALGSVRRLTLLTNSPAVALAVPTAPGIETLLVGGRYDPALGACLGSRALREAGEFHADLMILGACGVDAEAGVTAFSQDEAEFKRRVAEGARAVMVVATADKLRTAAPFRVLAPGRLTHLVTQASGDPATLRAFEAAGTTVHRIADA</sequence>
<keyword evidence="4" id="KW-0804">Transcription</keyword>
<reference evidence="6 7" key="1">
    <citation type="submission" date="2020-08" db="EMBL/GenBank/DDBJ databases">
        <title>Genomic Encyclopedia of Type Strains, Phase IV (KMG-IV): sequencing the most valuable type-strain genomes for metagenomic binning, comparative biology and taxonomic classification.</title>
        <authorList>
            <person name="Goeker M."/>
        </authorList>
    </citation>
    <scope>NUCLEOTIDE SEQUENCE [LARGE SCALE GENOMIC DNA]</scope>
    <source>
        <strain evidence="6 7">DSM 102238</strain>
    </source>
</reference>
<keyword evidence="3" id="KW-0238">DNA-binding</keyword>
<dbReference type="RefSeq" id="WP_183198713.1">
    <property type="nucleotide sequence ID" value="NZ_JACIEK010000001.1"/>
</dbReference>
<dbReference type="SUPFAM" id="SSF46785">
    <property type="entry name" value="Winged helix' DNA-binding domain"/>
    <property type="match status" value="1"/>
</dbReference>
<proteinExistence type="predicted"/>
<gene>
    <name evidence="6" type="ORF">GGR04_001149</name>
</gene>
<evidence type="ECO:0000256" key="2">
    <source>
        <dbReference type="ARBA" id="ARBA00023015"/>
    </source>
</evidence>
<keyword evidence="2" id="KW-0805">Transcription regulation</keyword>
<dbReference type="PANTHER" id="PTHR30363">
    <property type="entry name" value="HTH-TYPE TRANSCRIPTIONAL REGULATOR SRLR-RELATED"/>
    <property type="match status" value="1"/>
</dbReference>
<evidence type="ECO:0000256" key="1">
    <source>
        <dbReference type="ARBA" id="ARBA00022491"/>
    </source>
</evidence>
<dbReference type="GO" id="GO:0003700">
    <property type="term" value="F:DNA-binding transcription factor activity"/>
    <property type="evidence" value="ECO:0007669"/>
    <property type="project" value="InterPro"/>
</dbReference>
<dbReference type="InterPro" id="IPR037171">
    <property type="entry name" value="NagB/RpiA_transferase-like"/>
</dbReference>
<evidence type="ECO:0000256" key="4">
    <source>
        <dbReference type="ARBA" id="ARBA00023163"/>
    </source>
</evidence>
<keyword evidence="7" id="KW-1185">Reference proteome</keyword>
<dbReference type="SMART" id="SM00420">
    <property type="entry name" value="HTH_DEOR"/>
    <property type="match status" value="1"/>
</dbReference>
<dbReference type="PROSITE" id="PS51000">
    <property type="entry name" value="HTH_DEOR_2"/>
    <property type="match status" value="1"/>
</dbReference>
<name>A0A7W6E9Q9_9HYPH</name>